<evidence type="ECO:0000259" key="8">
    <source>
        <dbReference type="Pfam" id="PF04239"/>
    </source>
</evidence>
<dbReference type="PANTHER" id="PTHR34582">
    <property type="entry name" value="UPF0702 TRANSMEMBRANE PROTEIN YCAP"/>
    <property type="match status" value="1"/>
</dbReference>
<dbReference type="OrthoDB" id="8617494at2"/>
<dbReference type="PANTHER" id="PTHR34582:SF6">
    <property type="entry name" value="UPF0702 TRANSMEMBRANE PROTEIN YCAP"/>
    <property type="match status" value="1"/>
</dbReference>
<keyword evidence="10" id="KW-1185">Reference proteome</keyword>
<evidence type="ECO:0000313" key="9">
    <source>
        <dbReference type="EMBL" id="TSH98329.1"/>
    </source>
</evidence>
<evidence type="ECO:0000256" key="2">
    <source>
        <dbReference type="ARBA" id="ARBA00006448"/>
    </source>
</evidence>
<dbReference type="AlphaFoldDB" id="A0A556AZG9"/>
<feature type="domain" description="YetF C-terminal" evidence="8">
    <location>
        <begin position="96"/>
        <end position="161"/>
    </location>
</feature>
<dbReference type="Gene3D" id="3.30.240.20">
    <property type="entry name" value="bsu07140 like domains"/>
    <property type="match status" value="1"/>
</dbReference>
<evidence type="ECO:0000256" key="5">
    <source>
        <dbReference type="ARBA" id="ARBA00022989"/>
    </source>
</evidence>
<keyword evidence="5 7" id="KW-1133">Transmembrane helix</keyword>
<comment type="subcellular location">
    <subcellularLocation>
        <location evidence="1">Cell membrane</location>
        <topology evidence="1">Multi-pass membrane protein</topology>
    </subcellularLocation>
</comment>
<evidence type="ECO:0000313" key="10">
    <source>
        <dbReference type="Proteomes" id="UP000318405"/>
    </source>
</evidence>
<dbReference type="GO" id="GO:0005886">
    <property type="term" value="C:plasma membrane"/>
    <property type="evidence" value="ECO:0007669"/>
    <property type="project" value="UniProtKB-SubCell"/>
</dbReference>
<dbReference type="Pfam" id="PF04239">
    <property type="entry name" value="DUF421"/>
    <property type="match status" value="1"/>
</dbReference>
<keyword evidence="3" id="KW-1003">Cell membrane</keyword>
<keyword evidence="4 7" id="KW-0812">Transmembrane</keyword>
<sequence>MPAELAAILYLDSSPLEMVLRGTVMYWAIFILLRLAGRRDLGTVGVADLVVVMLVADAAGNALASSDDSTLLSGITVVATIVFWSIIVDRLGYYSPRVRRWLEPGQVLLVKDGEILRAGLRKEYLTEDELLAELRAAGVGDLDEVHRAYIEADGRISVIRRHFVGKPKRPTY</sequence>
<evidence type="ECO:0000256" key="3">
    <source>
        <dbReference type="ARBA" id="ARBA00022475"/>
    </source>
</evidence>
<comment type="similarity">
    <text evidence="2">Belongs to the UPF0702 family.</text>
</comment>
<evidence type="ECO:0000256" key="1">
    <source>
        <dbReference type="ARBA" id="ARBA00004651"/>
    </source>
</evidence>
<accession>A0A556AZG9</accession>
<proteinExistence type="inferred from homology"/>
<dbReference type="RefSeq" id="WP_143946644.1">
    <property type="nucleotide sequence ID" value="NZ_BAABMB010000004.1"/>
</dbReference>
<protein>
    <submittedName>
        <fullName evidence="9">DUF421 domain-containing protein</fullName>
    </submittedName>
</protein>
<reference evidence="9 10" key="1">
    <citation type="submission" date="2019-07" db="EMBL/GenBank/DDBJ databases">
        <title>Qingshengfaniella alkalisoli gen. nov., sp. nov., isolated from saline soil.</title>
        <authorList>
            <person name="Xu L."/>
            <person name="Huang X.-X."/>
            <person name="Sun J.-Q."/>
        </authorList>
    </citation>
    <scope>NUCLEOTIDE SEQUENCE [LARGE SCALE GENOMIC DNA]</scope>
    <source>
        <strain evidence="9 10">DSM 27279</strain>
    </source>
</reference>
<organism evidence="9 10">
    <name type="scientific">Verticiella sediminum</name>
    <dbReference type="NCBI Taxonomy" id="1247510"/>
    <lineage>
        <taxon>Bacteria</taxon>
        <taxon>Pseudomonadati</taxon>
        <taxon>Pseudomonadota</taxon>
        <taxon>Betaproteobacteria</taxon>
        <taxon>Burkholderiales</taxon>
        <taxon>Alcaligenaceae</taxon>
        <taxon>Verticiella</taxon>
    </lineage>
</organism>
<feature type="transmembrane region" description="Helical" evidence="7">
    <location>
        <begin position="44"/>
        <end position="64"/>
    </location>
</feature>
<dbReference type="InterPro" id="IPR007353">
    <property type="entry name" value="DUF421"/>
</dbReference>
<name>A0A556AZG9_9BURK</name>
<evidence type="ECO:0000256" key="7">
    <source>
        <dbReference type="SAM" id="Phobius"/>
    </source>
</evidence>
<keyword evidence="6 7" id="KW-0472">Membrane</keyword>
<dbReference type="InterPro" id="IPR023090">
    <property type="entry name" value="UPF0702_alpha/beta_dom_sf"/>
</dbReference>
<dbReference type="Proteomes" id="UP000318405">
    <property type="component" value="Unassembled WGS sequence"/>
</dbReference>
<feature type="transmembrane region" description="Helical" evidence="7">
    <location>
        <begin position="70"/>
        <end position="91"/>
    </location>
</feature>
<dbReference type="EMBL" id="VLTJ01000005">
    <property type="protein sequence ID" value="TSH98329.1"/>
    <property type="molecule type" value="Genomic_DNA"/>
</dbReference>
<feature type="transmembrane region" description="Helical" evidence="7">
    <location>
        <begin position="18"/>
        <end position="37"/>
    </location>
</feature>
<gene>
    <name evidence="9" type="ORF">FOZ76_02975</name>
</gene>
<evidence type="ECO:0000256" key="4">
    <source>
        <dbReference type="ARBA" id="ARBA00022692"/>
    </source>
</evidence>
<evidence type="ECO:0000256" key="6">
    <source>
        <dbReference type="ARBA" id="ARBA00023136"/>
    </source>
</evidence>
<comment type="caution">
    <text evidence="9">The sequence shown here is derived from an EMBL/GenBank/DDBJ whole genome shotgun (WGS) entry which is preliminary data.</text>
</comment>